<keyword evidence="2" id="KW-0645">Protease</keyword>
<dbReference type="PROSITE" id="PS00546">
    <property type="entry name" value="CYSTEINE_SWITCH"/>
    <property type="match status" value="1"/>
</dbReference>
<dbReference type="PANTHER" id="PTHR10201:SF213">
    <property type="entry name" value="METALLOENDOPROTEINASE 2-MMP-LIKE"/>
    <property type="match status" value="1"/>
</dbReference>
<feature type="chain" id="PRO_5026693139" evidence="11">
    <location>
        <begin position="25"/>
        <end position="279"/>
    </location>
</feature>
<name>A0A6J1BZ43_MOMCH</name>
<dbReference type="GO" id="GO:0004222">
    <property type="term" value="F:metalloendopeptidase activity"/>
    <property type="evidence" value="ECO:0007669"/>
    <property type="project" value="InterPro"/>
</dbReference>
<evidence type="ECO:0000259" key="12">
    <source>
        <dbReference type="SMART" id="SM00235"/>
    </source>
</evidence>
<comment type="cofactor">
    <cofactor evidence="10">
        <name>Zn(2+)</name>
        <dbReference type="ChEBI" id="CHEBI:29105"/>
    </cofactor>
    <text evidence="10">Binds 2 Zn(2+) ions per subunit.</text>
</comment>
<evidence type="ECO:0000313" key="14">
    <source>
        <dbReference type="RefSeq" id="XP_022134247.1"/>
    </source>
</evidence>
<keyword evidence="10" id="KW-0106">Calcium</keyword>
<reference evidence="14" key="1">
    <citation type="submission" date="2025-08" db="UniProtKB">
        <authorList>
            <consortium name="RefSeq"/>
        </authorList>
    </citation>
    <scope>IDENTIFICATION</scope>
    <source>
        <strain evidence="14">OHB3-1</strain>
    </source>
</reference>
<accession>A0A6J1BZ43</accession>
<keyword evidence="13" id="KW-1185">Reference proteome</keyword>
<gene>
    <name evidence="14" type="primary">LOC111006549</name>
</gene>
<dbReference type="GO" id="GO:0031012">
    <property type="term" value="C:extracellular matrix"/>
    <property type="evidence" value="ECO:0007669"/>
    <property type="project" value="InterPro"/>
</dbReference>
<feature type="binding site" evidence="10">
    <location>
        <position position="177"/>
    </location>
    <ligand>
        <name>Ca(2+)</name>
        <dbReference type="ChEBI" id="CHEBI:29108"/>
        <label>2</label>
    </ligand>
</feature>
<protein>
    <submittedName>
        <fullName evidence="14">Metalloendoproteinase 3-MMP-like</fullName>
    </submittedName>
</protein>
<feature type="binding site" evidence="10">
    <location>
        <position position="187"/>
    </location>
    <ligand>
        <name>Zn(2+)</name>
        <dbReference type="ChEBI" id="CHEBI:29105"/>
        <label>1</label>
    </ligand>
</feature>
<evidence type="ECO:0000256" key="4">
    <source>
        <dbReference type="ARBA" id="ARBA00022729"/>
    </source>
</evidence>
<dbReference type="AlphaFoldDB" id="A0A6J1BZ43"/>
<dbReference type="SUPFAM" id="SSF47090">
    <property type="entry name" value="PGBD-like"/>
    <property type="match status" value="1"/>
</dbReference>
<dbReference type="InterPro" id="IPR001818">
    <property type="entry name" value="Pept_M10_metallopeptidase"/>
</dbReference>
<evidence type="ECO:0000313" key="13">
    <source>
        <dbReference type="Proteomes" id="UP000504603"/>
    </source>
</evidence>
<feature type="binding site" evidence="10">
    <location>
        <position position="253"/>
    </location>
    <ligand>
        <name>Zn(2+)</name>
        <dbReference type="ChEBI" id="CHEBI:29105"/>
        <label>2</label>
        <note>catalytic</note>
    </ligand>
</feature>
<feature type="domain" description="Peptidase metallopeptidase" evidence="12">
    <location>
        <begin position="126"/>
        <end position="279"/>
    </location>
</feature>
<feature type="signal peptide" evidence="11">
    <location>
        <begin position="1"/>
        <end position="24"/>
    </location>
</feature>
<feature type="binding site" evidence="10">
    <location>
        <position position="239"/>
    </location>
    <ligand>
        <name>Zn(2+)</name>
        <dbReference type="ChEBI" id="CHEBI:29105"/>
        <label>2</label>
        <note>catalytic</note>
    </ligand>
</feature>
<dbReference type="GO" id="GO:0030574">
    <property type="term" value="P:collagen catabolic process"/>
    <property type="evidence" value="ECO:0007669"/>
    <property type="project" value="TreeGrafter"/>
</dbReference>
<dbReference type="GO" id="GO:0006508">
    <property type="term" value="P:proteolysis"/>
    <property type="evidence" value="ECO:0007669"/>
    <property type="project" value="UniProtKB-KW"/>
</dbReference>
<dbReference type="KEGG" id="mcha:111006549"/>
<evidence type="ECO:0000256" key="6">
    <source>
        <dbReference type="ARBA" id="ARBA00022833"/>
    </source>
</evidence>
<evidence type="ECO:0000256" key="8">
    <source>
        <dbReference type="ARBA" id="ARBA00023145"/>
    </source>
</evidence>
<feature type="binding site" description="in inhibited form" evidence="10">
    <location>
        <position position="111"/>
    </location>
    <ligand>
        <name>Zn(2+)</name>
        <dbReference type="ChEBI" id="CHEBI:29105"/>
        <label>2</label>
        <note>catalytic</note>
    </ligand>
</feature>
<feature type="binding site" evidence="10">
    <location>
        <position position="211"/>
    </location>
    <ligand>
        <name>Zn(2+)</name>
        <dbReference type="ChEBI" id="CHEBI:29105"/>
        <label>1</label>
    </ligand>
</feature>
<dbReference type="GO" id="GO:0030198">
    <property type="term" value="P:extracellular matrix organization"/>
    <property type="evidence" value="ECO:0007669"/>
    <property type="project" value="TreeGrafter"/>
</dbReference>
<evidence type="ECO:0000256" key="3">
    <source>
        <dbReference type="ARBA" id="ARBA00022723"/>
    </source>
</evidence>
<evidence type="ECO:0000256" key="7">
    <source>
        <dbReference type="ARBA" id="ARBA00023049"/>
    </source>
</evidence>
<keyword evidence="6 10" id="KW-0862">Zinc</keyword>
<dbReference type="InterPro" id="IPR002477">
    <property type="entry name" value="Peptidoglycan-bd-like"/>
</dbReference>
<dbReference type="Proteomes" id="UP000504603">
    <property type="component" value="Unplaced"/>
</dbReference>
<keyword evidence="7" id="KW-0482">Metalloprotease</keyword>
<dbReference type="OrthoDB" id="406838at2759"/>
<feature type="binding site" evidence="10">
    <location>
        <position position="189"/>
    </location>
    <ligand>
        <name>Zn(2+)</name>
        <dbReference type="ChEBI" id="CHEBI:29105"/>
        <label>1</label>
    </ligand>
</feature>
<dbReference type="PRINTS" id="PR00138">
    <property type="entry name" value="MATRIXIN"/>
</dbReference>
<keyword evidence="5" id="KW-0378">Hydrolase</keyword>
<dbReference type="RefSeq" id="XP_022134247.1">
    <property type="nucleotide sequence ID" value="XM_022278555.1"/>
</dbReference>
<dbReference type="SUPFAM" id="SSF55486">
    <property type="entry name" value="Metalloproteases ('zincins'), catalytic domain"/>
    <property type="match status" value="1"/>
</dbReference>
<dbReference type="GO" id="GO:0008270">
    <property type="term" value="F:zinc ion binding"/>
    <property type="evidence" value="ECO:0007669"/>
    <property type="project" value="InterPro"/>
</dbReference>
<keyword evidence="4 11" id="KW-0732">Signal</keyword>
<evidence type="ECO:0000256" key="1">
    <source>
        <dbReference type="ARBA" id="ARBA00009614"/>
    </source>
</evidence>
<dbReference type="Pfam" id="PF01471">
    <property type="entry name" value="PG_binding_1"/>
    <property type="match status" value="1"/>
</dbReference>
<dbReference type="SMART" id="SM00235">
    <property type="entry name" value="ZnMc"/>
    <property type="match status" value="1"/>
</dbReference>
<feature type="active site" evidence="9">
    <location>
        <position position="236"/>
    </location>
</feature>
<feature type="binding site" evidence="10">
    <location>
        <position position="201"/>
    </location>
    <ligand>
        <name>Zn(2+)</name>
        <dbReference type="ChEBI" id="CHEBI:29105"/>
        <label>1</label>
    </ligand>
</feature>
<evidence type="ECO:0000256" key="2">
    <source>
        <dbReference type="ARBA" id="ARBA00022670"/>
    </source>
</evidence>
<dbReference type="InterPro" id="IPR006026">
    <property type="entry name" value="Peptidase_Metallo"/>
</dbReference>
<dbReference type="Pfam" id="PF00413">
    <property type="entry name" value="Peptidase_M10"/>
    <property type="match status" value="1"/>
</dbReference>
<dbReference type="InterPro" id="IPR024079">
    <property type="entry name" value="MetalloPept_cat_dom_sf"/>
</dbReference>
<dbReference type="InterPro" id="IPR021158">
    <property type="entry name" value="Pept_M10A_Zn_BS"/>
</dbReference>
<feature type="binding site" evidence="10">
    <location>
        <position position="235"/>
    </location>
    <ligand>
        <name>Zn(2+)</name>
        <dbReference type="ChEBI" id="CHEBI:29105"/>
        <label>2</label>
        <note>catalytic</note>
    </ligand>
</feature>
<evidence type="ECO:0000256" key="9">
    <source>
        <dbReference type="PIRSR" id="PIRSR621190-1"/>
    </source>
</evidence>
<dbReference type="Gene3D" id="3.40.390.10">
    <property type="entry name" value="Collagenase (Catalytic Domain)"/>
    <property type="match status" value="1"/>
</dbReference>
<keyword evidence="3 10" id="KW-0479">Metal-binding</keyword>
<comment type="cofactor">
    <cofactor evidence="10">
        <name>Ca(2+)</name>
        <dbReference type="ChEBI" id="CHEBI:29108"/>
    </cofactor>
    <text evidence="10">Can bind about 5 Ca(2+) ions per subunit.</text>
</comment>
<keyword evidence="8" id="KW-0865">Zymogen</keyword>
<evidence type="ECO:0000256" key="11">
    <source>
        <dbReference type="SAM" id="SignalP"/>
    </source>
</evidence>
<feature type="binding site" evidence="10">
    <location>
        <position position="245"/>
    </location>
    <ligand>
        <name>Zn(2+)</name>
        <dbReference type="ChEBI" id="CHEBI:29105"/>
        <label>2</label>
        <note>catalytic</note>
    </ligand>
</feature>
<dbReference type="InterPro" id="IPR021190">
    <property type="entry name" value="Pept_M10A"/>
</dbReference>
<dbReference type="GeneID" id="111006549"/>
<dbReference type="InterPro" id="IPR036365">
    <property type="entry name" value="PGBD-like_sf"/>
</dbReference>
<sequence>MSFTSLKLFLFATLLASIAQNAISIRHLTPSPFHFPKHLQGSRKGDTVEGIHNVKFYLQHFGYLTNISTHARNTFDDPLEYALRTFQKNYRLNATGILDVETLTLLSTPRCGHPDIVHPNYALVPGRPKWPPTKYHLTYAFIHNFPPNFEAPVRCSLDTWSGVSKFTFSETIEAASDVKISFERGDHGDGCPFYSPNYLAHAFYPTDGRLHLNMDTNWVWGSVDSASDVQTVSLHELGHILGLAHSLDEGAVMYAYIPHGVVKSVTQDDIAGITDLYGS</sequence>
<dbReference type="PANTHER" id="PTHR10201">
    <property type="entry name" value="MATRIX METALLOPROTEINASE"/>
    <property type="match status" value="1"/>
</dbReference>
<evidence type="ECO:0000256" key="5">
    <source>
        <dbReference type="ARBA" id="ARBA00022801"/>
    </source>
</evidence>
<comment type="similarity">
    <text evidence="1">Belongs to the peptidase M10A family. Matrix metalloproteinases (MMPs) subfamily.</text>
</comment>
<proteinExistence type="inferred from homology"/>
<organism evidence="13 14">
    <name type="scientific">Momordica charantia</name>
    <name type="common">Bitter gourd</name>
    <name type="synonym">Balsam pear</name>
    <dbReference type="NCBI Taxonomy" id="3673"/>
    <lineage>
        <taxon>Eukaryota</taxon>
        <taxon>Viridiplantae</taxon>
        <taxon>Streptophyta</taxon>
        <taxon>Embryophyta</taxon>
        <taxon>Tracheophyta</taxon>
        <taxon>Spermatophyta</taxon>
        <taxon>Magnoliopsida</taxon>
        <taxon>eudicotyledons</taxon>
        <taxon>Gunneridae</taxon>
        <taxon>Pentapetalae</taxon>
        <taxon>rosids</taxon>
        <taxon>fabids</taxon>
        <taxon>Cucurbitales</taxon>
        <taxon>Cucurbitaceae</taxon>
        <taxon>Momordiceae</taxon>
        <taxon>Momordica</taxon>
    </lineage>
</organism>
<evidence type="ECO:0000256" key="10">
    <source>
        <dbReference type="PIRSR" id="PIRSR621190-2"/>
    </source>
</evidence>